<dbReference type="InterPro" id="IPR001810">
    <property type="entry name" value="F-box_dom"/>
</dbReference>
<dbReference type="OrthoDB" id="1868670at2759"/>
<evidence type="ECO:0000313" key="2">
    <source>
        <dbReference type="EMBL" id="PIA34080.1"/>
    </source>
</evidence>
<dbReference type="EMBL" id="KZ305056">
    <property type="protein sequence ID" value="PIA34081.1"/>
    <property type="molecule type" value="Genomic_DNA"/>
</dbReference>
<dbReference type="InterPro" id="IPR055357">
    <property type="entry name" value="LRR_At1g61320_AtMIF1"/>
</dbReference>
<dbReference type="Pfam" id="PF23622">
    <property type="entry name" value="LRR_At1g61320_AtMIF1"/>
    <property type="match status" value="1"/>
</dbReference>
<dbReference type="FunCoup" id="A0A2G5CSB2">
    <property type="interactions" value="1164"/>
</dbReference>
<dbReference type="STRING" id="218851.A0A2G5CSB2"/>
<dbReference type="EMBL" id="KZ305056">
    <property type="protein sequence ID" value="PIA34080.1"/>
    <property type="molecule type" value="Genomic_DNA"/>
</dbReference>
<evidence type="ECO:0000259" key="1">
    <source>
        <dbReference type="PROSITE" id="PS50181"/>
    </source>
</evidence>
<dbReference type="Gene3D" id="3.80.10.10">
    <property type="entry name" value="Ribonuclease Inhibitor"/>
    <property type="match status" value="1"/>
</dbReference>
<protein>
    <recommendedName>
        <fullName evidence="1">F-box domain-containing protein</fullName>
    </recommendedName>
</protein>
<reference evidence="2 3" key="1">
    <citation type="submission" date="2017-09" db="EMBL/GenBank/DDBJ databases">
        <title>WGS assembly of Aquilegia coerulea Goldsmith.</title>
        <authorList>
            <person name="Hodges S."/>
            <person name="Kramer E."/>
            <person name="Nordborg M."/>
            <person name="Tomkins J."/>
            <person name="Borevitz J."/>
            <person name="Derieg N."/>
            <person name="Yan J."/>
            <person name="Mihaltcheva S."/>
            <person name="Hayes R.D."/>
            <person name="Rokhsar D."/>
        </authorList>
    </citation>
    <scope>NUCLEOTIDE SEQUENCE [LARGE SCALE GENOMIC DNA]</scope>
    <source>
        <strain evidence="3">cv. Goldsmith</strain>
    </source>
</reference>
<dbReference type="SMART" id="SM00256">
    <property type="entry name" value="FBOX"/>
    <property type="match status" value="1"/>
</dbReference>
<proteinExistence type="predicted"/>
<sequence length="457" mass="52589">MEKDQSQCLKFYTRKRKKNMSDLTITSDKISDLPESLLHLILSFLDMKQVVQTSCLSTKWRNIWKSVPVLNLDYYFQMNTSDIGDPSHVEKFMDTMDHILFLRDDSTIQKLTISRFFHSDLARVDAWLLFAIKQQVKEIQLRINPTYKHYCHQLPNVLFTSVIEVFKLSIFCSRFSVQLPNSMCSATQLRVLKLENIVLPKGDPGGELVLSCPILEDIFLNHCCHHDLKILRICAPQLNNLVIYNYHAVSCKIMICTPNLTSLKLIFSCYKDYFIENLSSLVTANIEVSRLSTEILITVLNGLRNAKTLTISGYGHKTLPGCVKLDQGLNTFSNLRCLEFIGFLPGIRDVTSLLKRSPYIETLVFACCRIKGKEEDWGEEQSMKYLFPHLKYVRVRNFSGCENEVKLLEFLLRTVPDLQTITITSTRSFLKSEKLDEYSVKLHSFPRASSSVTILFS</sequence>
<keyword evidence="3" id="KW-1185">Reference proteome</keyword>
<organism evidence="2 3">
    <name type="scientific">Aquilegia coerulea</name>
    <name type="common">Rocky mountain columbine</name>
    <dbReference type="NCBI Taxonomy" id="218851"/>
    <lineage>
        <taxon>Eukaryota</taxon>
        <taxon>Viridiplantae</taxon>
        <taxon>Streptophyta</taxon>
        <taxon>Embryophyta</taxon>
        <taxon>Tracheophyta</taxon>
        <taxon>Spermatophyta</taxon>
        <taxon>Magnoliopsida</taxon>
        <taxon>Ranunculales</taxon>
        <taxon>Ranunculaceae</taxon>
        <taxon>Thalictroideae</taxon>
        <taxon>Aquilegia</taxon>
    </lineage>
</organism>
<dbReference type="InterPro" id="IPR032675">
    <property type="entry name" value="LRR_dom_sf"/>
</dbReference>
<accession>A0A2G5CSB2</accession>
<dbReference type="InterPro" id="IPR006566">
    <property type="entry name" value="FBD"/>
</dbReference>
<dbReference type="PANTHER" id="PTHR34223">
    <property type="entry name" value="OS11G0201299 PROTEIN"/>
    <property type="match status" value="1"/>
</dbReference>
<dbReference type="SUPFAM" id="SSF52047">
    <property type="entry name" value="RNI-like"/>
    <property type="match status" value="1"/>
</dbReference>
<evidence type="ECO:0000313" key="3">
    <source>
        <dbReference type="Proteomes" id="UP000230069"/>
    </source>
</evidence>
<dbReference type="Proteomes" id="UP000230069">
    <property type="component" value="Unassembled WGS sequence"/>
</dbReference>
<dbReference type="InterPro" id="IPR053197">
    <property type="entry name" value="F-box_SCFL_complex_component"/>
</dbReference>
<dbReference type="Pfam" id="PF00646">
    <property type="entry name" value="F-box"/>
    <property type="match status" value="1"/>
</dbReference>
<dbReference type="AlphaFoldDB" id="A0A2G5CSB2"/>
<dbReference type="InterPro" id="IPR053781">
    <property type="entry name" value="F-box_AtFBL13-like"/>
</dbReference>
<dbReference type="SMART" id="SM00579">
    <property type="entry name" value="FBD"/>
    <property type="match status" value="1"/>
</dbReference>
<feature type="domain" description="F-box" evidence="1">
    <location>
        <begin position="27"/>
        <end position="79"/>
    </location>
</feature>
<name>A0A2G5CSB2_AQUCA</name>
<dbReference type="CDD" id="cd22160">
    <property type="entry name" value="F-box_AtFBL13-like"/>
    <property type="match status" value="1"/>
</dbReference>
<gene>
    <name evidence="2" type="ORF">AQUCO_03900173v1</name>
</gene>
<dbReference type="SUPFAM" id="SSF81383">
    <property type="entry name" value="F-box domain"/>
    <property type="match status" value="1"/>
</dbReference>
<dbReference type="PANTHER" id="PTHR34223:SF51">
    <property type="entry name" value="OS06G0556300 PROTEIN"/>
    <property type="match status" value="1"/>
</dbReference>
<dbReference type="InterPro" id="IPR036047">
    <property type="entry name" value="F-box-like_dom_sf"/>
</dbReference>
<dbReference type="PROSITE" id="PS50181">
    <property type="entry name" value="FBOX"/>
    <property type="match status" value="1"/>
</dbReference>
<dbReference type="Gene3D" id="1.20.1280.50">
    <property type="match status" value="1"/>
</dbReference>